<organism evidence="2 3">
    <name type="scientific">Propioniciclava tarda</name>
    <dbReference type="NCBI Taxonomy" id="433330"/>
    <lineage>
        <taxon>Bacteria</taxon>
        <taxon>Bacillati</taxon>
        <taxon>Actinomycetota</taxon>
        <taxon>Actinomycetes</taxon>
        <taxon>Propionibacteriales</taxon>
        <taxon>Propionibacteriaceae</taxon>
        <taxon>Propioniciclava</taxon>
    </lineage>
</organism>
<keyword evidence="1" id="KW-0472">Membrane</keyword>
<evidence type="ECO:0000313" key="3">
    <source>
        <dbReference type="Proteomes" id="UP000291933"/>
    </source>
</evidence>
<accession>A0A4Q9KIT0</accession>
<reference evidence="2 3" key="1">
    <citation type="submission" date="2019-01" db="EMBL/GenBank/DDBJ databases">
        <title>Lactibacter flavus gen. nov., sp. nov., a novel bacterium of the family Propionibacteriaceae isolated from raw milk and dairy products.</title>
        <authorList>
            <person name="Huptas C."/>
            <person name="Wenning M."/>
            <person name="Breitenwieser F."/>
            <person name="Doll E."/>
            <person name="Von Neubeck M."/>
            <person name="Busse H.-J."/>
            <person name="Scherer S."/>
        </authorList>
    </citation>
    <scope>NUCLEOTIDE SEQUENCE [LARGE SCALE GENOMIC DNA]</scope>
    <source>
        <strain evidence="2 3">DSM 22130</strain>
    </source>
</reference>
<feature type="transmembrane region" description="Helical" evidence="1">
    <location>
        <begin position="44"/>
        <end position="62"/>
    </location>
</feature>
<keyword evidence="3" id="KW-1185">Reference proteome</keyword>
<dbReference type="NCBIfam" id="NF041635">
    <property type="entry name" value="STM3941_fam"/>
    <property type="match status" value="1"/>
</dbReference>
<proteinExistence type="predicted"/>
<comment type="caution">
    <text evidence="2">The sequence shown here is derived from an EMBL/GenBank/DDBJ whole genome shotgun (WGS) entry which is preliminary data.</text>
</comment>
<dbReference type="Proteomes" id="UP000291933">
    <property type="component" value="Unassembled WGS sequence"/>
</dbReference>
<evidence type="ECO:0000256" key="1">
    <source>
        <dbReference type="SAM" id="Phobius"/>
    </source>
</evidence>
<name>A0A4Q9KIT0_PROTD</name>
<protein>
    <recommendedName>
        <fullName evidence="4">PH domain-containing protein</fullName>
    </recommendedName>
</protein>
<keyword evidence="1" id="KW-1133">Transmembrane helix</keyword>
<sequence length="177" mass="19557">MMPIVIRASARRALKLVVMGVILVVGMVFLALNGRAALERGVGWFGVIFFGLGLAYAVWVLVRRPILLTIDADGFTDSSTLVSVGRVRWAHVAGIQLWKVSRQTFICVDVLDENQLPRRPAWKRAIDWADRALVGTPIAIGLSTAQVSPDEGLALLEQGWADWKRRNSWPEASATEH</sequence>
<dbReference type="AlphaFoldDB" id="A0A4Q9KIT0"/>
<dbReference type="OrthoDB" id="6028159at2"/>
<gene>
    <name evidence="2" type="ORF">ET996_11460</name>
</gene>
<evidence type="ECO:0008006" key="4">
    <source>
        <dbReference type="Google" id="ProtNLM"/>
    </source>
</evidence>
<dbReference type="EMBL" id="SDMR01000015">
    <property type="protein sequence ID" value="TBT94306.1"/>
    <property type="molecule type" value="Genomic_DNA"/>
</dbReference>
<dbReference type="RefSeq" id="WP_131172695.1">
    <property type="nucleotide sequence ID" value="NZ_FXTL01000015.1"/>
</dbReference>
<feature type="transmembrane region" description="Helical" evidence="1">
    <location>
        <begin position="12"/>
        <end position="32"/>
    </location>
</feature>
<keyword evidence="1" id="KW-0812">Transmembrane</keyword>
<evidence type="ECO:0000313" key="2">
    <source>
        <dbReference type="EMBL" id="TBT94306.1"/>
    </source>
</evidence>
<dbReference type="InterPro" id="IPR048136">
    <property type="entry name" value="STM3941-like"/>
</dbReference>